<evidence type="ECO:0000313" key="2">
    <source>
        <dbReference type="Proteomes" id="UP000789342"/>
    </source>
</evidence>
<dbReference type="Proteomes" id="UP000789342">
    <property type="component" value="Unassembled WGS sequence"/>
</dbReference>
<dbReference type="PANTHER" id="PTHR28243">
    <property type="entry name" value="AGL049CP"/>
    <property type="match status" value="1"/>
</dbReference>
<reference evidence="1" key="1">
    <citation type="submission" date="2021-06" db="EMBL/GenBank/DDBJ databases">
        <authorList>
            <person name="Kallberg Y."/>
            <person name="Tangrot J."/>
            <person name="Rosling A."/>
        </authorList>
    </citation>
    <scope>NUCLEOTIDE SEQUENCE</scope>
    <source>
        <strain evidence="1">CL551</strain>
    </source>
</reference>
<sequence length="233" mass="27597">METRYPPPWYRLLEQSHKKNHRNVAFVQMTNLRRNGQPSLHNIRFLDFLKDDPRYLLFSMAFNDHNLHGDIKSNPNAQLNWQMPISKEIYNFSGRFYITSSQNKITRFPAPKIILDEPNNISPREYWESLRCQLWNSLSSQSRATFTWPPSGEIPKSDKDSFKCFKLDSMLNSTNSVNSSEKILHDLAFENFCILIFKANEAMRFDYEAFPPKRIVYNFDDEENVWEVEEANP</sequence>
<dbReference type="EMBL" id="CAJVPV010006860">
    <property type="protein sequence ID" value="CAG8611471.1"/>
    <property type="molecule type" value="Genomic_DNA"/>
</dbReference>
<dbReference type="SUPFAM" id="SSF50475">
    <property type="entry name" value="FMN-binding split barrel"/>
    <property type="match status" value="1"/>
</dbReference>
<protein>
    <submittedName>
        <fullName evidence="1">1799_t:CDS:1</fullName>
    </submittedName>
</protein>
<comment type="caution">
    <text evidence="1">The sequence shown here is derived from an EMBL/GenBank/DDBJ whole genome shotgun (WGS) entry which is preliminary data.</text>
</comment>
<dbReference type="PANTHER" id="PTHR28243:SF1">
    <property type="entry name" value="PYRIDOXAMINE 5'-PHOSPHATE OXIDASE ALR4036 FAMILY FMN-BINDING DOMAIN-CONTAINING PROTEIN"/>
    <property type="match status" value="1"/>
</dbReference>
<accession>A0A9N9GK04</accession>
<dbReference type="OrthoDB" id="434253at2759"/>
<evidence type="ECO:0000313" key="1">
    <source>
        <dbReference type="EMBL" id="CAG8611471.1"/>
    </source>
</evidence>
<gene>
    <name evidence="1" type="ORF">AMORRO_LOCUS8239</name>
</gene>
<keyword evidence="2" id="KW-1185">Reference proteome</keyword>
<dbReference type="AlphaFoldDB" id="A0A9N9GK04"/>
<organism evidence="1 2">
    <name type="scientific">Acaulospora morrowiae</name>
    <dbReference type="NCBI Taxonomy" id="94023"/>
    <lineage>
        <taxon>Eukaryota</taxon>
        <taxon>Fungi</taxon>
        <taxon>Fungi incertae sedis</taxon>
        <taxon>Mucoromycota</taxon>
        <taxon>Glomeromycotina</taxon>
        <taxon>Glomeromycetes</taxon>
        <taxon>Diversisporales</taxon>
        <taxon>Acaulosporaceae</taxon>
        <taxon>Acaulospora</taxon>
    </lineage>
</organism>
<dbReference type="InterPro" id="IPR012349">
    <property type="entry name" value="Split_barrel_FMN-bd"/>
</dbReference>
<dbReference type="Gene3D" id="2.30.110.10">
    <property type="entry name" value="Electron Transport, Fmn-binding Protein, Chain A"/>
    <property type="match status" value="1"/>
</dbReference>
<name>A0A9N9GK04_9GLOM</name>
<proteinExistence type="predicted"/>